<proteinExistence type="predicted"/>
<organism evidence="1 2">
    <name type="scientific">Clostridium botulinum</name>
    <dbReference type="NCBI Taxonomy" id="1491"/>
    <lineage>
        <taxon>Bacteria</taxon>
        <taxon>Bacillati</taxon>
        <taxon>Bacillota</taxon>
        <taxon>Clostridia</taxon>
        <taxon>Eubacteriales</taxon>
        <taxon>Clostridiaceae</taxon>
        <taxon>Clostridium</taxon>
    </lineage>
</organism>
<comment type="caution">
    <text evidence="1">The sequence shown here is derived from an EMBL/GenBank/DDBJ whole genome shotgun (WGS) entry which is preliminary data.</text>
</comment>
<dbReference type="RefSeq" id="WP_013724588.1">
    <property type="nucleotide sequence ID" value="NZ_LGVR01000029.1"/>
</dbReference>
<dbReference type="AlphaFoldDB" id="A0A9Q1ZD61"/>
<dbReference type="OrthoDB" id="9771173at2"/>
<dbReference type="Proteomes" id="UP000037540">
    <property type="component" value="Unassembled WGS sequence"/>
</dbReference>
<dbReference type="EMBL" id="LGVR01000029">
    <property type="protein sequence ID" value="KOA88466.1"/>
    <property type="molecule type" value="Genomic_DNA"/>
</dbReference>
<evidence type="ECO:0000313" key="2">
    <source>
        <dbReference type="Proteomes" id="UP000037540"/>
    </source>
</evidence>
<accession>A0A9Q1ZD61</accession>
<protein>
    <submittedName>
        <fullName evidence="1">RHS repeat family protein</fullName>
    </submittedName>
</protein>
<sequence length="72" mass="8395">MLINIRKLEGFSYYDTALNDEDIKGICKSGRGNHVNYKYDTLGRVTEKTIDTGIKDLNDLKIINNLYKMHWI</sequence>
<name>A0A9Q1ZD61_CLOBO</name>
<reference evidence="1 2" key="1">
    <citation type="submission" date="2015-07" db="EMBL/GenBank/DDBJ databases">
        <title>Draft genome sequences of 17 French Clostridium botulinum group III.</title>
        <authorList>
            <person name="Woudstra C."/>
            <person name="Le Marechal C."/>
            <person name="Souillard R."/>
            <person name="Bayon-Auboyer M.-H."/>
            <person name="Dessouter D."/>
            <person name="Fach P."/>
        </authorList>
    </citation>
    <scope>NUCLEOTIDE SEQUENCE [LARGE SCALE GENOMIC DNA]</scope>
    <source>
        <strain evidence="1 2">12LNRI-CD</strain>
    </source>
</reference>
<evidence type="ECO:0000313" key="1">
    <source>
        <dbReference type="EMBL" id="KOA88466.1"/>
    </source>
</evidence>
<gene>
    <name evidence="1" type="ORF">ADU74_06520</name>
</gene>